<name>A0A9X0CV50_9CNID</name>
<dbReference type="AlphaFoldDB" id="A0A9X0CV50"/>
<comment type="caution">
    <text evidence="2">The sequence shown here is derived from an EMBL/GenBank/DDBJ whole genome shotgun (WGS) entry which is preliminary data.</text>
</comment>
<organism evidence="2 3">
    <name type="scientific">Desmophyllum pertusum</name>
    <dbReference type="NCBI Taxonomy" id="174260"/>
    <lineage>
        <taxon>Eukaryota</taxon>
        <taxon>Metazoa</taxon>
        <taxon>Cnidaria</taxon>
        <taxon>Anthozoa</taxon>
        <taxon>Hexacorallia</taxon>
        <taxon>Scleractinia</taxon>
        <taxon>Caryophylliina</taxon>
        <taxon>Caryophylliidae</taxon>
        <taxon>Desmophyllum</taxon>
    </lineage>
</organism>
<keyword evidence="3" id="KW-1185">Reference proteome</keyword>
<accession>A0A9X0CV50</accession>
<keyword evidence="1" id="KW-1133">Transmembrane helix</keyword>
<protein>
    <submittedName>
        <fullName evidence="2">Uncharacterized protein</fullName>
    </submittedName>
</protein>
<dbReference type="Proteomes" id="UP001163046">
    <property type="component" value="Unassembled WGS sequence"/>
</dbReference>
<reference evidence="2" key="1">
    <citation type="submission" date="2023-01" db="EMBL/GenBank/DDBJ databases">
        <title>Genome assembly of the deep-sea coral Lophelia pertusa.</title>
        <authorList>
            <person name="Herrera S."/>
            <person name="Cordes E."/>
        </authorList>
    </citation>
    <scope>NUCLEOTIDE SEQUENCE</scope>
    <source>
        <strain evidence="2">USNM1676648</strain>
        <tissue evidence="2">Polyp</tissue>
    </source>
</reference>
<sequence>MRVANISRRHFFLILAIGGVCIYVFTNINNKTPVSSSTNKYEITSPDLKKVKHLVETEKGKVDLTAEKGKDEYTSVDTLFVFLSAIQEAAIHCWHLFWMASPYGGGQ</sequence>
<feature type="transmembrane region" description="Helical" evidence="1">
    <location>
        <begin position="12"/>
        <end position="28"/>
    </location>
</feature>
<keyword evidence="1" id="KW-0812">Transmembrane</keyword>
<evidence type="ECO:0000313" key="2">
    <source>
        <dbReference type="EMBL" id="KAJ7376755.1"/>
    </source>
</evidence>
<keyword evidence="1" id="KW-0472">Membrane</keyword>
<proteinExistence type="predicted"/>
<dbReference type="EMBL" id="MU826391">
    <property type="protein sequence ID" value="KAJ7376755.1"/>
    <property type="molecule type" value="Genomic_DNA"/>
</dbReference>
<gene>
    <name evidence="2" type="ORF">OS493_032814</name>
</gene>
<evidence type="ECO:0000313" key="3">
    <source>
        <dbReference type="Proteomes" id="UP001163046"/>
    </source>
</evidence>
<evidence type="ECO:0000256" key="1">
    <source>
        <dbReference type="SAM" id="Phobius"/>
    </source>
</evidence>